<dbReference type="Proteomes" id="UP000316270">
    <property type="component" value="Chromosome 20"/>
</dbReference>
<gene>
    <name evidence="2" type="ORF">FKW77_002133</name>
</gene>
<sequence length="168" mass="18922">MSSPDLTVPDIMPTRRPPQPTRLVRASAKLQLPPSPAPHARKDDEAQPDTDEDVASAARDDQYYQLQAALKRARDKLPEEQRAGLDVFYSSSSAFYEESPQLQAAIKRTRDKLPEEQRAGFNVFFSSRSAFVMIGETDKGFEATVDEYKESHQLQAAIKPTRDKLPEE</sequence>
<accession>A0A517LRG4</accession>
<proteinExistence type="predicted"/>
<name>A0A517LRG4_9PEZI</name>
<evidence type="ECO:0000313" key="3">
    <source>
        <dbReference type="Proteomes" id="UP000316270"/>
    </source>
</evidence>
<dbReference type="EMBL" id="CP042204">
    <property type="protein sequence ID" value="QDS78238.1"/>
    <property type="molecule type" value="Genomic_DNA"/>
</dbReference>
<evidence type="ECO:0000256" key="1">
    <source>
        <dbReference type="SAM" id="MobiDB-lite"/>
    </source>
</evidence>
<protein>
    <submittedName>
        <fullName evidence="2">Uncharacterized protein</fullName>
    </submittedName>
</protein>
<evidence type="ECO:0000313" key="2">
    <source>
        <dbReference type="EMBL" id="QDS78238.1"/>
    </source>
</evidence>
<organism evidence="2 3">
    <name type="scientific">Venturia effusa</name>
    <dbReference type="NCBI Taxonomy" id="50376"/>
    <lineage>
        <taxon>Eukaryota</taxon>
        <taxon>Fungi</taxon>
        <taxon>Dikarya</taxon>
        <taxon>Ascomycota</taxon>
        <taxon>Pezizomycotina</taxon>
        <taxon>Dothideomycetes</taxon>
        <taxon>Pleosporomycetidae</taxon>
        <taxon>Venturiales</taxon>
        <taxon>Venturiaceae</taxon>
        <taxon>Venturia</taxon>
    </lineage>
</organism>
<keyword evidence="3" id="KW-1185">Reference proteome</keyword>
<dbReference type="AlphaFoldDB" id="A0A517LRG4"/>
<feature type="region of interest" description="Disordered" evidence="1">
    <location>
        <begin position="1"/>
        <end position="58"/>
    </location>
</feature>
<reference evidence="2 3" key="1">
    <citation type="submission" date="2019-07" db="EMBL/GenBank/DDBJ databases">
        <title>Finished genome of Venturia effusa.</title>
        <authorList>
            <person name="Young C.A."/>
            <person name="Cox M.P."/>
            <person name="Ganley A.R.D."/>
            <person name="David W.J."/>
        </authorList>
    </citation>
    <scope>NUCLEOTIDE SEQUENCE [LARGE SCALE GENOMIC DNA]</scope>
    <source>
        <strain evidence="3">albino</strain>
    </source>
</reference>